<comment type="caution">
    <text evidence="1">The sequence shown here is derived from an EMBL/GenBank/DDBJ whole genome shotgun (WGS) entry which is preliminary data.</text>
</comment>
<dbReference type="AlphaFoldDB" id="A0A918D271"/>
<dbReference type="EMBL" id="BMMM01000003">
    <property type="protein sequence ID" value="GGN58562.1"/>
    <property type="molecule type" value="Genomic_DNA"/>
</dbReference>
<dbReference type="Proteomes" id="UP000600365">
    <property type="component" value="Unassembled WGS sequence"/>
</dbReference>
<name>A0A918D271_9ACTN</name>
<accession>A0A918D271</accession>
<reference evidence="1 2" key="1">
    <citation type="journal article" date="2014" name="Int. J. Syst. Evol. Microbiol.">
        <title>Complete genome sequence of Corynebacterium casei LMG S-19264T (=DSM 44701T), isolated from a smear-ripened cheese.</title>
        <authorList>
            <consortium name="US DOE Joint Genome Institute (JGI-PGF)"/>
            <person name="Walter F."/>
            <person name="Albersmeier A."/>
            <person name="Kalinowski J."/>
            <person name="Ruckert C."/>
        </authorList>
    </citation>
    <scope>NUCLEOTIDE SEQUENCE [LARGE SCALE GENOMIC DNA]</scope>
    <source>
        <strain evidence="1 2">CGMCC 4.7111</strain>
    </source>
</reference>
<keyword evidence="2" id="KW-1185">Reference proteome</keyword>
<evidence type="ECO:0000313" key="1">
    <source>
        <dbReference type="EMBL" id="GGN58562.1"/>
    </source>
</evidence>
<protein>
    <recommendedName>
        <fullName evidence="3">DUF1579 domain-containing protein</fullName>
    </recommendedName>
</protein>
<proteinExistence type="predicted"/>
<organism evidence="1 2">
    <name type="scientific">Streptomyces albiflavescens</name>
    <dbReference type="NCBI Taxonomy" id="1623582"/>
    <lineage>
        <taxon>Bacteria</taxon>
        <taxon>Bacillati</taxon>
        <taxon>Actinomycetota</taxon>
        <taxon>Actinomycetes</taxon>
        <taxon>Kitasatosporales</taxon>
        <taxon>Streptomycetaceae</taxon>
        <taxon>Streptomyces</taxon>
    </lineage>
</organism>
<gene>
    <name evidence="1" type="ORF">GCM10011579_022090</name>
</gene>
<evidence type="ECO:0008006" key="3">
    <source>
        <dbReference type="Google" id="ProtNLM"/>
    </source>
</evidence>
<sequence length="161" mass="18337">MVDDEEVPAMDAPARQEARERLDVLVGEWVVEADFPGLAAPVARSVFEWSLDGQFLVQRSEVPIVEAPDSLAIVAVDPETGEYTQHYFDSRGVVRLYAMSFTDGVWRLLREKPDFSPLAFRQRFTGRLSDDGNTIHGIWEISHDGSSTWDQDFTLTYRRSR</sequence>
<evidence type="ECO:0000313" key="2">
    <source>
        <dbReference type="Proteomes" id="UP000600365"/>
    </source>
</evidence>